<reference evidence="1" key="1">
    <citation type="journal article" date="2020" name="Fungal Divers.">
        <title>Resolving the Mortierellaceae phylogeny through synthesis of multi-gene phylogenetics and phylogenomics.</title>
        <authorList>
            <person name="Vandepol N."/>
            <person name="Liber J."/>
            <person name="Desiro A."/>
            <person name="Na H."/>
            <person name="Kennedy M."/>
            <person name="Barry K."/>
            <person name="Grigoriev I.V."/>
            <person name="Miller A.N."/>
            <person name="O'Donnell K."/>
            <person name="Stajich J.E."/>
            <person name="Bonito G."/>
        </authorList>
    </citation>
    <scope>NUCLEOTIDE SEQUENCE</scope>
    <source>
        <strain evidence="1">KOD948</strain>
    </source>
</reference>
<name>A0A9P6PN65_9FUNG</name>
<gene>
    <name evidence="1" type="ORF">BG011_009804</name>
</gene>
<evidence type="ECO:0008006" key="3">
    <source>
        <dbReference type="Google" id="ProtNLM"/>
    </source>
</evidence>
<protein>
    <recommendedName>
        <fullName evidence="3">DNA helicase</fullName>
    </recommendedName>
</protein>
<dbReference type="EMBL" id="JAAAJA010000901">
    <property type="protein sequence ID" value="KAG0248901.1"/>
    <property type="molecule type" value="Genomic_DNA"/>
</dbReference>
<comment type="caution">
    <text evidence="1">The sequence shown here is derived from an EMBL/GenBank/DDBJ whole genome shotgun (WGS) entry which is preliminary data.</text>
</comment>
<accession>A0A9P6PN65</accession>
<organism evidence="1 2">
    <name type="scientific">Mortierella polycephala</name>
    <dbReference type="NCBI Taxonomy" id="41804"/>
    <lineage>
        <taxon>Eukaryota</taxon>
        <taxon>Fungi</taxon>
        <taxon>Fungi incertae sedis</taxon>
        <taxon>Mucoromycota</taxon>
        <taxon>Mortierellomycotina</taxon>
        <taxon>Mortierellomycetes</taxon>
        <taxon>Mortierellales</taxon>
        <taxon>Mortierellaceae</taxon>
        <taxon>Mortierella</taxon>
    </lineage>
</organism>
<feature type="non-terminal residue" evidence="1">
    <location>
        <position position="60"/>
    </location>
</feature>
<evidence type="ECO:0000313" key="1">
    <source>
        <dbReference type="EMBL" id="KAG0248901.1"/>
    </source>
</evidence>
<dbReference type="AlphaFoldDB" id="A0A9P6PN65"/>
<sequence length="60" mass="6376">MMPGDPVTYNAIDCIPDDESADAGQYTPEFLNTLLPNGLPPYKLELKVGQPITDSPASGP</sequence>
<dbReference type="Proteomes" id="UP000726737">
    <property type="component" value="Unassembled WGS sequence"/>
</dbReference>
<keyword evidence="2" id="KW-1185">Reference proteome</keyword>
<evidence type="ECO:0000313" key="2">
    <source>
        <dbReference type="Proteomes" id="UP000726737"/>
    </source>
</evidence>
<dbReference type="OrthoDB" id="2284113at2759"/>
<proteinExistence type="predicted"/>